<dbReference type="EMBL" id="KU686193">
    <property type="protein sequence ID" value="AOV57516.1"/>
    <property type="molecule type" value="Genomic_DNA"/>
</dbReference>
<name>M4QF33_9CAUD</name>
<dbReference type="EMBL" id="KU686192">
    <property type="protein sequence ID" value="AOV57266.1"/>
    <property type="molecule type" value="Genomic_DNA"/>
</dbReference>
<dbReference type="Gene3D" id="2.60.40.2030">
    <property type="match status" value="1"/>
</dbReference>
<evidence type="ECO:0000313" key="9">
    <source>
        <dbReference type="Proteomes" id="UP000240287"/>
    </source>
</evidence>
<accession>M4QF33</accession>
<organism evidence="3 8">
    <name type="scientific">Synechococcus phage S-CAM1</name>
    <dbReference type="NCBI Taxonomy" id="754037"/>
    <lineage>
        <taxon>Viruses</taxon>
        <taxon>Duplodnaviria</taxon>
        <taxon>Heunggongvirae</taxon>
        <taxon>Uroviricota</taxon>
        <taxon>Caudoviricetes</taxon>
        <taxon>Pantevenvirales</taxon>
        <taxon>Kyanoviridae</taxon>
        <taxon>Anaposvirus</taxon>
        <taxon>Anaposvirus socalone</taxon>
    </lineage>
</organism>
<protein>
    <recommendedName>
        <fullName evidence="2">Protein Gp5 N-terminal OB-fold domain-containing protein</fullName>
    </recommendedName>
</protein>
<dbReference type="InterPro" id="IPR009590">
    <property type="entry name" value="Gp5_OB_N"/>
</dbReference>
<gene>
    <name evidence="6" type="ORF">C030809_011</name>
    <name evidence="7" type="ORF">C290910_011</name>
    <name evidence="5" type="ORF">N170310_011</name>
    <name evidence="4" type="ORF">N330309_011</name>
    <name evidence="3" type="ORF">SXBG_00081</name>
</gene>
<dbReference type="GeneID" id="15009499"/>
<dbReference type="InterPro" id="IPR038081">
    <property type="entry name" value="CalX-like_sf"/>
</dbReference>
<proteinExistence type="predicted"/>
<dbReference type="EMBL" id="HQ634177">
    <property type="protein sequence ID" value="AGH26818.1"/>
    <property type="molecule type" value="Genomic_DNA"/>
</dbReference>
<dbReference type="SUPFAM" id="SSF69255">
    <property type="entry name" value="gp5 N-terminal domain-like"/>
    <property type="match status" value="1"/>
</dbReference>
<dbReference type="Proteomes" id="UP000203521">
    <property type="component" value="Segment"/>
</dbReference>
<dbReference type="EMBL" id="KU686196">
    <property type="protein sequence ID" value="AOV58266.1"/>
    <property type="molecule type" value="Genomic_DNA"/>
</dbReference>
<reference evidence="9 10" key="2">
    <citation type="journal article" date="2016" name="Virology">
        <title>The genomic content and context of auxiliary metabolic genes in marine cyanomyoviruses.</title>
        <authorList>
            <person name="Crummett L.T."/>
            <person name="Puxty R.J."/>
            <person name="Weihe C."/>
            <person name="Marston M.F."/>
            <person name="Martiny J.B."/>
        </authorList>
    </citation>
    <scope>NUCLEOTIDE SEQUENCE [LARGE SCALE GENOMIC DNA]</scope>
    <source>
        <strain evidence="4">0309SB33</strain>
        <strain evidence="5">0310NB17</strain>
        <strain evidence="6">0809CC03</strain>
        <strain evidence="7">0910CC29</strain>
    </source>
</reference>
<evidence type="ECO:0000313" key="3">
    <source>
        <dbReference type="EMBL" id="AGH26818.1"/>
    </source>
</evidence>
<reference evidence="3 8" key="1">
    <citation type="submission" date="2010-11" db="EMBL/GenBank/DDBJ databases">
        <title>The Genome Sequence of Synechococcus phage S-CAM1 0208SB26.</title>
        <authorList>
            <consortium name="The Broad Institute Genome Sequencing Platform"/>
            <person name="Henn M.R."/>
            <person name="Martiny J."/>
            <person name="Weihe C."/>
            <person name="Levin J."/>
            <person name="Malboeuf C."/>
            <person name="Casali M."/>
            <person name="Russ C."/>
            <person name="Lennon N."/>
            <person name="Chapman S.B."/>
            <person name="Erlich R."/>
            <person name="Young S.K."/>
            <person name="Yandava C."/>
            <person name="Zeng Q."/>
            <person name="Alvarado L."/>
            <person name="Anderson S."/>
            <person name="Berlin A."/>
            <person name="Chen Z."/>
            <person name="Freedman E."/>
            <person name="Gellesch M."/>
            <person name="Goldberg J."/>
            <person name="Green L."/>
            <person name="Griggs A."/>
            <person name="Gujja S."/>
            <person name="Heilman E.R."/>
            <person name="Heiman D."/>
            <person name="Hollinger A."/>
            <person name="Howarth C."/>
            <person name="Larson L."/>
            <person name="Mehta T."/>
            <person name="Pearson M."/>
            <person name="Roberts A."/>
            <person name="Ryan E."/>
            <person name="Saif S."/>
            <person name="Shea T."/>
            <person name="Shenoy N."/>
            <person name="Sisk P."/>
            <person name="Stolte C."/>
            <person name="Sykes S."/>
            <person name="White J."/>
            <person name="Haas B."/>
            <person name="Nusbaum C."/>
            <person name="Birren B."/>
        </authorList>
    </citation>
    <scope>NUCLEOTIDE SEQUENCE [LARGE SCALE GENOMIC DNA]</scope>
    <source>
        <strain evidence="3 8">S-CAM1</strain>
    </source>
</reference>
<dbReference type="SUPFAM" id="SSF48371">
    <property type="entry name" value="ARM repeat"/>
    <property type="match status" value="1"/>
</dbReference>
<dbReference type="Pfam" id="PF06714">
    <property type="entry name" value="Gp5_OB"/>
    <property type="match status" value="1"/>
</dbReference>
<evidence type="ECO:0000313" key="4">
    <source>
        <dbReference type="EMBL" id="AOV57266.1"/>
    </source>
</evidence>
<feature type="region of interest" description="Disordered" evidence="1">
    <location>
        <begin position="561"/>
        <end position="588"/>
    </location>
</feature>
<evidence type="ECO:0000259" key="2">
    <source>
        <dbReference type="Pfam" id="PF06714"/>
    </source>
</evidence>
<feature type="compositionally biased region" description="Basic and acidic residues" evidence="1">
    <location>
        <begin position="853"/>
        <end position="866"/>
    </location>
</feature>
<dbReference type="Proteomes" id="UP000240287">
    <property type="component" value="Genome"/>
</dbReference>
<feature type="region of interest" description="Disordered" evidence="1">
    <location>
        <begin position="841"/>
        <end position="877"/>
    </location>
</feature>
<feature type="region of interest" description="Disordered" evidence="1">
    <location>
        <begin position="465"/>
        <end position="527"/>
    </location>
</feature>
<dbReference type="Proteomes" id="UP000241610">
    <property type="component" value="Segment"/>
</dbReference>
<evidence type="ECO:0000313" key="10">
    <source>
        <dbReference type="Proteomes" id="UP000241265"/>
    </source>
</evidence>
<dbReference type="RefSeq" id="YP_007672996.1">
    <property type="nucleotide sequence ID" value="NC_020837.1"/>
</dbReference>
<dbReference type="SUPFAM" id="SSF141072">
    <property type="entry name" value="CalX-like"/>
    <property type="match status" value="1"/>
</dbReference>
<evidence type="ECO:0000313" key="8">
    <source>
        <dbReference type="Proteomes" id="UP000203521"/>
    </source>
</evidence>
<evidence type="ECO:0000313" key="6">
    <source>
        <dbReference type="EMBL" id="AOV57766.1"/>
    </source>
</evidence>
<dbReference type="Gene3D" id="2.40.50.260">
    <property type="entry name" value="Nucleic acid-binding protein domain"/>
    <property type="match status" value="1"/>
</dbReference>
<dbReference type="InterPro" id="IPR016024">
    <property type="entry name" value="ARM-type_fold"/>
</dbReference>
<feature type="region of interest" description="Disordered" evidence="1">
    <location>
        <begin position="117"/>
        <end position="173"/>
    </location>
</feature>
<dbReference type="Proteomes" id="UP000241265">
    <property type="component" value="Genome"/>
</dbReference>
<dbReference type="Proteomes" id="UP000241591">
    <property type="component" value="Segment"/>
</dbReference>
<dbReference type="EMBL" id="KU686194">
    <property type="protein sequence ID" value="AOV57766.1"/>
    <property type="molecule type" value="Genomic_DNA"/>
</dbReference>
<sequence>MDPVLSSLLATNQIGSDGFNWWIGQVETGRESDPKGSSRYRVRIVGVHLREGQATPTEELPWANVVMPVTTPFSDGGVTGATAELRAGNWVIGFFLDNDRQKPIIMGSVGHTAGATVVKNTDPAGGSDGPRNFTTHTDADSTPQQNRSQDRANGTDPDTGANVDGGQPDAARSNLEKGAPAIIAALRAKHSETNPTGSQNCITIANPKCGNESNLDKGITNIIGDLLAANQASGGQIGSFYVSKINGFIYDKVSIARHHISRINRLVSSFMGRVQSEIITTLREGVEKLVLTVLGLNIPEEAERKIPKDPKQDHRPERKKGNFLKTVKKILDQILKALGCAIEDLIEKLVSFLTDLLFNFIMDVFSPAACAVINLVDGIINKILELIEGLISSILGPLQSILGILAAPLDMIGGALNKVMSFLGISCSGPDSNCSKETVKCNDCGTDEDSDDWLDNLLQDLEEGDTGERFSCEESQDYPDPKPTRVIFIGGVPSNQPDPNDPDDPREPPGNEGSGPDTPPGFFPEDPVAEILGCRVPEAENYNPEATVDDGSCRFAYEDYVPIDPDEFPDDPDDDGDGDPPLPIDYDGTKRYSVVGKPQLVGGGDEILFTINTTNVADGSTLSYALVGDIVEEYIDDSSRSIDDVDLLKGTFKVTQYDTFEDQFVDENDELQDIAVPLCRAEVKVKLMPDIEMEVDQDFIFQLNDEEGNDTGAVAPITILADFNVILPDPFDDPPYDPTTDVSISVRTDKQIYKEGEDIVFTIESEGYTEGRQFQYIIYGDVSAEDFIGDTLQGTFKLKEDTAKVTIGIKDDGIIEDDEVFYFKIVDTAASCSATIERAERFIRDDDGDDDPTGEKDPGDHKKPESDDPITGDDGSIISVPIKETGDAYAEAPRVIFSGEGFGATGIALLDDKGFVSEIRVTRGGLGYKRNLPEDSDLRCIIDSFTMIAPGIKYTSAPDVFINGLRGGAIAEIDDRGYVISVKIIDRKTSYSSTPIVKIIGGGGSGAIFKPSMVCLDTQEINTVGLVKIGTGRYIDCP</sequence>
<evidence type="ECO:0000313" key="7">
    <source>
        <dbReference type="EMBL" id="AOV58266.1"/>
    </source>
</evidence>
<evidence type="ECO:0000256" key="1">
    <source>
        <dbReference type="SAM" id="MobiDB-lite"/>
    </source>
</evidence>
<feature type="compositionally biased region" description="Acidic residues" evidence="1">
    <location>
        <begin position="564"/>
        <end position="578"/>
    </location>
</feature>
<dbReference type="KEGG" id="vg:15009499"/>
<evidence type="ECO:0000313" key="5">
    <source>
        <dbReference type="EMBL" id="AOV57516.1"/>
    </source>
</evidence>
<feature type="compositionally biased region" description="Polar residues" evidence="1">
    <location>
        <begin position="132"/>
        <end position="147"/>
    </location>
</feature>
<feature type="domain" description="Protein Gp5 N-terminal OB-fold" evidence="2">
    <location>
        <begin position="53"/>
        <end position="143"/>
    </location>
</feature>
<keyword evidence="8" id="KW-1185">Reference proteome</keyword>
<dbReference type="OrthoDB" id="1676at10239"/>